<organism evidence="6 7">
    <name type="scientific">Pelagicoccus mobilis</name>
    <dbReference type="NCBI Taxonomy" id="415221"/>
    <lineage>
        <taxon>Bacteria</taxon>
        <taxon>Pseudomonadati</taxon>
        <taxon>Verrucomicrobiota</taxon>
        <taxon>Opitutia</taxon>
        <taxon>Puniceicoccales</taxon>
        <taxon>Pelagicoccaceae</taxon>
        <taxon>Pelagicoccus</taxon>
    </lineage>
</organism>
<evidence type="ECO:0000256" key="5">
    <source>
        <dbReference type="SAM" id="Phobius"/>
    </source>
</evidence>
<dbReference type="PANTHER" id="PTHR47529:SF1">
    <property type="entry name" value="PERIPLASMIC CHAPERONE PPID"/>
    <property type="match status" value="1"/>
</dbReference>
<evidence type="ECO:0000313" key="7">
    <source>
        <dbReference type="Proteomes" id="UP000617628"/>
    </source>
</evidence>
<dbReference type="InterPro" id="IPR052029">
    <property type="entry name" value="PpiD_chaperone"/>
</dbReference>
<dbReference type="GO" id="GO:0005886">
    <property type="term" value="C:plasma membrane"/>
    <property type="evidence" value="ECO:0007669"/>
    <property type="project" value="UniProtKB-SubCell"/>
</dbReference>
<dbReference type="RefSeq" id="WP_200354817.1">
    <property type="nucleotide sequence ID" value="NZ_JAENIL010000010.1"/>
</dbReference>
<gene>
    <name evidence="6" type="ORF">JIN87_06960</name>
</gene>
<protein>
    <submittedName>
        <fullName evidence="6">SurA N-terminal domain-containing protein</fullName>
    </submittedName>
</protein>
<accession>A0A934RXG7</accession>
<keyword evidence="3 5" id="KW-0472">Membrane</keyword>
<dbReference type="Proteomes" id="UP000617628">
    <property type="component" value="Unassembled WGS sequence"/>
</dbReference>
<keyword evidence="4" id="KW-0143">Chaperone</keyword>
<dbReference type="AlphaFoldDB" id="A0A934RXG7"/>
<name>A0A934RXG7_9BACT</name>
<dbReference type="Pfam" id="PF13624">
    <property type="entry name" value="SurA_N_3"/>
    <property type="match status" value="1"/>
</dbReference>
<keyword evidence="5" id="KW-1133">Transmembrane helix</keyword>
<proteinExistence type="predicted"/>
<evidence type="ECO:0000256" key="3">
    <source>
        <dbReference type="ARBA" id="ARBA00023136"/>
    </source>
</evidence>
<dbReference type="EMBL" id="JAENIL010000010">
    <property type="protein sequence ID" value="MBK1876601.1"/>
    <property type="molecule type" value="Genomic_DNA"/>
</dbReference>
<evidence type="ECO:0000256" key="2">
    <source>
        <dbReference type="ARBA" id="ARBA00022475"/>
    </source>
</evidence>
<keyword evidence="5" id="KW-0812">Transmembrane</keyword>
<evidence type="ECO:0000256" key="4">
    <source>
        <dbReference type="ARBA" id="ARBA00023186"/>
    </source>
</evidence>
<evidence type="ECO:0000256" key="1">
    <source>
        <dbReference type="ARBA" id="ARBA00004236"/>
    </source>
</evidence>
<feature type="transmembrane region" description="Helical" evidence="5">
    <location>
        <begin position="12"/>
        <end position="32"/>
    </location>
</feature>
<keyword evidence="7" id="KW-1185">Reference proteome</keyword>
<evidence type="ECO:0000313" key="6">
    <source>
        <dbReference type="EMBL" id="MBK1876601.1"/>
    </source>
</evidence>
<sequence length="544" mass="61665">MISWLQNKLQKNLLIVFILFSIIIIAFVFTIGNQGPMSGRDERTADLQFYDTPMNTETARAELGRDAQLSAMLNGNQQADQSLPYQRATVRYIANLHSIPEPSKEQLREYIETIPAFRGPIGQFDAQAYNRMIDSLPFFGYTENDLRRVLADDYRINKVYNVLRGTGFVEESEILDGLSQRLAKWSVLVADYDLSTYSPELDLTQEMIEAHYEKYSFQYQTPERRIVDYIEIDAGQFVEDIKPSEDELITFFEENIDRYQPTPAEDSEEEVEPVTFEDVRLAVRTDLRIRNAREVAAERAHDLVVEIIEKEYSRGSEGLKTAFANHNVEARTSASFAANETPIGTTWGRDIVEQAFNLSEDRYFSEPFQHGNKAVVLFYNQIIEPTLPQLDTIAQRVAADLQAEEYRKVRSEYAIELKAKLKEASSSEESFGAAAEEAGMTVGSFLDFSLSEPAAGLNPRLLSAFVELEAGQVSDFARTSGIENQGAFVYVISKDIPEVSKDDPQYAQVEQQLKNLYGQFAANQYIQTLMMQEMQRIGLAPAAN</sequence>
<keyword evidence="2" id="KW-1003">Cell membrane</keyword>
<dbReference type="PANTHER" id="PTHR47529">
    <property type="entry name" value="PEPTIDYL-PROLYL CIS-TRANS ISOMERASE D"/>
    <property type="match status" value="1"/>
</dbReference>
<reference evidence="6" key="1">
    <citation type="submission" date="2021-01" db="EMBL/GenBank/DDBJ databases">
        <title>Modified the classification status of verrucomicrobia.</title>
        <authorList>
            <person name="Feng X."/>
        </authorList>
    </citation>
    <scope>NUCLEOTIDE SEQUENCE</scope>
    <source>
        <strain evidence="6">KCTC 13126</strain>
    </source>
</reference>
<comment type="caution">
    <text evidence="6">The sequence shown here is derived from an EMBL/GenBank/DDBJ whole genome shotgun (WGS) entry which is preliminary data.</text>
</comment>
<comment type="subcellular location">
    <subcellularLocation>
        <location evidence="1">Cell membrane</location>
    </subcellularLocation>
</comment>